<evidence type="ECO:0000256" key="3">
    <source>
        <dbReference type="ARBA" id="ARBA00022833"/>
    </source>
</evidence>
<dbReference type="Gene3D" id="3.30.40.10">
    <property type="entry name" value="Zinc/RING finger domain, C3HC4 (zinc finger)"/>
    <property type="match status" value="1"/>
</dbReference>
<dbReference type="AlphaFoldDB" id="A0ABC8TAG2"/>
<accession>A0ABC8TAG2</accession>
<evidence type="ECO:0000259" key="5">
    <source>
        <dbReference type="PROSITE" id="PS50089"/>
    </source>
</evidence>
<evidence type="ECO:0000313" key="6">
    <source>
        <dbReference type="EMBL" id="CAK9138606.1"/>
    </source>
</evidence>
<dbReference type="PANTHER" id="PTHR42647">
    <property type="entry name" value="SBP (S-RIBONUCLEASE BINDING PROTEIN) FAMILY PROTEIN"/>
    <property type="match status" value="1"/>
</dbReference>
<keyword evidence="1" id="KW-0479">Metal-binding</keyword>
<protein>
    <recommendedName>
        <fullName evidence="5">RING-type domain-containing protein</fullName>
    </recommendedName>
</protein>
<evidence type="ECO:0000256" key="4">
    <source>
        <dbReference type="PROSITE-ProRule" id="PRU00175"/>
    </source>
</evidence>
<organism evidence="7 8">
    <name type="scientific">Ilex paraguariensis</name>
    <name type="common">yerba mate</name>
    <dbReference type="NCBI Taxonomy" id="185542"/>
    <lineage>
        <taxon>Eukaryota</taxon>
        <taxon>Viridiplantae</taxon>
        <taxon>Streptophyta</taxon>
        <taxon>Embryophyta</taxon>
        <taxon>Tracheophyta</taxon>
        <taxon>Spermatophyta</taxon>
        <taxon>Magnoliopsida</taxon>
        <taxon>eudicotyledons</taxon>
        <taxon>Gunneridae</taxon>
        <taxon>Pentapetalae</taxon>
        <taxon>asterids</taxon>
        <taxon>campanulids</taxon>
        <taxon>Aquifoliales</taxon>
        <taxon>Aquifoliaceae</taxon>
        <taxon>Ilex</taxon>
    </lineage>
</organism>
<dbReference type="InterPro" id="IPR001841">
    <property type="entry name" value="Znf_RING"/>
</dbReference>
<dbReference type="GO" id="GO:0008270">
    <property type="term" value="F:zinc ion binding"/>
    <property type="evidence" value="ECO:0007669"/>
    <property type="project" value="UniProtKB-KW"/>
</dbReference>
<dbReference type="PANTHER" id="PTHR42647:SF50">
    <property type="entry name" value="BOI-RELATED E3 UBIQUITIN-PROTEIN LIGASE 1-LIKE ISOFORM X1"/>
    <property type="match status" value="1"/>
</dbReference>
<evidence type="ECO:0000313" key="8">
    <source>
        <dbReference type="Proteomes" id="UP001642360"/>
    </source>
</evidence>
<dbReference type="InterPro" id="IPR013083">
    <property type="entry name" value="Znf_RING/FYVE/PHD"/>
</dbReference>
<dbReference type="Proteomes" id="UP001642360">
    <property type="component" value="Unassembled WGS sequence"/>
</dbReference>
<dbReference type="PROSITE" id="PS50089">
    <property type="entry name" value="ZF_RING_2"/>
    <property type="match status" value="1"/>
</dbReference>
<sequence length="316" mass="34956">MRSVRLYKLVDTRWVMGEPLKFTSVPISCGYMGSEHATPTNCRTKRGREPVTVYGQQKLHMSINNNVCQDEPGGLIGSILNPNPVSTGLRLSYEEDERNSSVTSAGENLKAALPGMLSLSNGVGVDVDLPKAEFDNYIRVQEENITKGLRDLNQRHTASLLNALENGVSRKLCEKELEIENMNHKNKELGEKIKKVAMDAQSWHYRAKYNESLVIALKGNLQQVIAQGAVHAREGWGDSELDDAASYTNHQGFAGGSGNVVSTKRQLNCKACKVKEVSFLLFPCRHLCLCKECEGFIDVCPVCQAMKTASVQVYMS</sequence>
<gene>
    <name evidence="7" type="ORF">ILEXP_LOCUS33587</name>
    <name evidence="6" type="ORF">ILEXP_LOCUS5954</name>
</gene>
<dbReference type="FunFam" id="3.30.40.10:FF:000239">
    <property type="entry name" value="probable BOI-related E3 ubiquitin-protein ligase 2"/>
    <property type="match status" value="1"/>
</dbReference>
<reference evidence="7 8" key="1">
    <citation type="submission" date="2024-02" db="EMBL/GenBank/DDBJ databases">
        <authorList>
            <person name="Vignale AGUSTIN F."/>
            <person name="Sosa J E."/>
            <person name="Modenutti C."/>
        </authorList>
    </citation>
    <scope>NUCLEOTIDE SEQUENCE [LARGE SCALE GENOMIC DNA]</scope>
</reference>
<keyword evidence="3" id="KW-0862">Zinc</keyword>
<evidence type="ECO:0000256" key="2">
    <source>
        <dbReference type="ARBA" id="ARBA00022771"/>
    </source>
</evidence>
<feature type="domain" description="RING-type" evidence="5">
    <location>
        <begin position="269"/>
        <end position="304"/>
    </location>
</feature>
<evidence type="ECO:0000256" key="1">
    <source>
        <dbReference type="ARBA" id="ARBA00022723"/>
    </source>
</evidence>
<name>A0ABC8TAG2_9AQUA</name>
<dbReference type="Pfam" id="PF13920">
    <property type="entry name" value="zf-C3HC4_3"/>
    <property type="match status" value="1"/>
</dbReference>
<evidence type="ECO:0000313" key="7">
    <source>
        <dbReference type="EMBL" id="CAK9164469.1"/>
    </source>
</evidence>
<dbReference type="EMBL" id="CAUOFW020004214">
    <property type="protein sequence ID" value="CAK9164469.1"/>
    <property type="molecule type" value="Genomic_DNA"/>
</dbReference>
<keyword evidence="8" id="KW-1185">Reference proteome</keyword>
<comment type="caution">
    <text evidence="7">The sequence shown here is derived from an EMBL/GenBank/DDBJ whole genome shotgun (WGS) entry which is preliminary data.</text>
</comment>
<dbReference type="EMBL" id="CAUOFW020000903">
    <property type="protein sequence ID" value="CAK9138606.1"/>
    <property type="molecule type" value="Genomic_DNA"/>
</dbReference>
<keyword evidence="2 4" id="KW-0863">Zinc-finger</keyword>
<proteinExistence type="predicted"/>